<sequence>MLSVTENTSQGQSDDPFVYRLTTGLLSDEMFLVISLVLLFILQIINTIGLICNSLSIAVFVKLGYSEPSNISLTALAISDLVSIVLSLWTNLCFLLTFRDTILPFHASNVSFLTGSSPFAYVIRTVAWITAFISFERCLCILVPLKVKRLITARSTCEKFLFGDYRPRQLKVSWNKHLEKKPHQVRLLSRTEFRRKRNV</sequence>
<reference evidence="2 3" key="1">
    <citation type="journal article" date="2021" name="Elife">
        <title>Chloroplast acquisition without the gene transfer in kleptoplastic sea slugs, Plakobranchus ocellatus.</title>
        <authorList>
            <person name="Maeda T."/>
            <person name="Takahashi S."/>
            <person name="Yoshida T."/>
            <person name="Shimamura S."/>
            <person name="Takaki Y."/>
            <person name="Nagai Y."/>
            <person name="Toyoda A."/>
            <person name="Suzuki Y."/>
            <person name="Arimoto A."/>
            <person name="Ishii H."/>
            <person name="Satoh N."/>
            <person name="Nishiyama T."/>
            <person name="Hasebe M."/>
            <person name="Maruyama T."/>
            <person name="Minagawa J."/>
            <person name="Obokata J."/>
            <person name="Shigenobu S."/>
        </authorList>
    </citation>
    <scope>NUCLEOTIDE SEQUENCE [LARGE SCALE GENOMIC DNA]</scope>
</reference>
<feature type="transmembrane region" description="Helical" evidence="1">
    <location>
        <begin position="118"/>
        <end position="145"/>
    </location>
</feature>
<dbReference type="Gene3D" id="1.20.1070.10">
    <property type="entry name" value="Rhodopsin 7-helix transmembrane proteins"/>
    <property type="match status" value="1"/>
</dbReference>
<comment type="caution">
    <text evidence="2">The sequence shown here is derived from an EMBL/GenBank/DDBJ whole genome shotgun (WGS) entry which is preliminary data.</text>
</comment>
<keyword evidence="1" id="KW-0812">Transmembrane</keyword>
<dbReference type="PANTHER" id="PTHR46641">
    <property type="entry name" value="FMRFAMIDE RECEPTOR-RELATED"/>
    <property type="match status" value="1"/>
</dbReference>
<name>A0AAV4DGJ4_9GAST</name>
<dbReference type="AlphaFoldDB" id="A0AAV4DGJ4"/>
<dbReference type="Proteomes" id="UP000735302">
    <property type="component" value="Unassembled WGS sequence"/>
</dbReference>
<dbReference type="EMBL" id="BLXT01007882">
    <property type="protein sequence ID" value="GFO43428.1"/>
    <property type="molecule type" value="Genomic_DNA"/>
</dbReference>
<evidence type="ECO:0000313" key="3">
    <source>
        <dbReference type="Proteomes" id="UP000735302"/>
    </source>
</evidence>
<protein>
    <submittedName>
        <fullName evidence="2">Chemosensory receptor b</fullName>
    </submittedName>
</protein>
<accession>A0AAV4DGJ4</accession>
<feature type="transmembrane region" description="Helical" evidence="1">
    <location>
        <begin position="30"/>
        <end position="61"/>
    </location>
</feature>
<gene>
    <name evidence="2" type="ORF">PoB_006993300</name>
</gene>
<organism evidence="2 3">
    <name type="scientific">Plakobranchus ocellatus</name>
    <dbReference type="NCBI Taxonomy" id="259542"/>
    <lineage>
        <taxon>Eukaryota</taxon>
        <taxon>Metazoa</taxon>
        <taxon>Spiralia</taxon>
        <taxon>Lophotrochozoa</taxon>
        <taxon>Mollusca</taxon>
        <taxon>Gastropoda</taxon>
        <taxon>Heterobranchia</taxon>
        <taxon>Euthyneura</taxon>
        <taxon>Panpulmonata</taxon>
        <taxon>Sacoglossa</taxon>
        <taxon>Placobranchoidea</taxon>
        <taxon>Plakobranchidae</taxon>
        <taxon>Plakobranchus</taxon>
    </lineage>
</organism>
<keyword evidence="2" id="KW-0675">Receptor</keyword>
<proteinExistence type="predicted"/>
<dbReference type="SUPFAM" id="SSF81321">
    <property type="entry name" value="Family A G protein-coupled receptor-like"/>
    <property type="match status" value="1"/>
</dbReference>
<keyword evidence="3" id="KW-1185">Reference proteome</keyword>
<keyword evidence="1" id="KW-1133">Transmembrane helix</keyword>
<dbReference type="InterPro" id="IPR052954">
    <property type="entry name" value="GPCR-Ligand_Int"/>
</dbReference>
<dbReference type="PANTHER" id="PTHR46641:SF2">
    <property type="entry name" value="FMRFAMIDE RECEPTOR"/>
    <property type="match status" value="1"/>
</dbReference>
<evidence type="ECO:0000313" key="2">
    <source>
        <dbReference type="EMBL" id="GFO43428.1"/>
    </source>
</evidence>
<keyword evidence="1" id="KW-0472">Membrane</keyword>
<evidence type="ECO:0000256" key="1">
    <source>
        <dbReference type="SAM" id="Phobius"/>
    </source>
</evidence>
<feature type="transmembrane region" description="Helical" evidence="1">
    <location>
        <begin position="73"/>
        <end position="98"/>
    </location>
</feature>